<keyword evidence="6" id="KW-0411">Iron-sulfur</keyword>
<evidence type="ECO:0000256" key="3">
    <source>
        <dbReference type="ARBA" id="ARBA00022723"/>
    </source>
</evidence>
<dbReference type="PROSITE" id="PS51373">
    <property type="entry name" value="HIPIP"/>
    <property type="match status" value="1"/>
</dbReference>
<dbReference type="SUPFAM" id="SSF57652">
    <property type="entry name" value="HIPIP (high potential iron protein)"/>
    <property type="match status" value="1"/>
</dbReference>
<keyword evidence="5" id="KW-0408">Iron</keyword>
<dbReference type="PROSITE" id="PS51318">
    <property type="entry name" value="TAT"/>
    <property type="match status" value="1"/>
</dbReference>
<dbReference type="Gene3D" id="4.10.490.10">
    <property type="entry name" value="High potential iron-sulphur protein"/>
    <property type="match status" value="1"/>
</dbReference>
<evidence type="ECO:0000256" key="5">
    <source>
        <dbReference type="ARBA" id="ARBA00023004"/>
    </source>
</evidence>
<protein>
    <recommendedName>
        <fullName evidence="7">High potential iron-sulfur proteins family profile domain-containing protein</fullName>
    </recommendedName>
</protein>
<keyword evidence="1" id="KW-0813">Transport</keyword>
<dbReference type="GO" id="GO:0051539">
    <property type="term" value="F:4 iron, 4 sulfur cluster binding"/>
    <property type="evidence" value="ECO:0007669"/>
    <property type="project" value="UniProtKB-KW"/>
</dbReference>
<evidence type="ECO:0000256" key="2">
    <source>
        <dbReference type="ARBA" id="ARBA00022485"/>
    </source>
</evidence>
<gene>
    <name evidence="8" type="ORF">CCS01_25800</name>
</gene>
<dbReference type="InterPro" id="IPR006311">
    <property type="entry name" value="TAT_signal"/>
</dbReference>
<reference evidence="8 9" key="1">
    <citation type="journal article" date="2018" name="Arch. Microbiol.">
        <title>New insights into the metabolic potential of the phototrophic purple bacterium Rhodopila globiformis DSM 161(T) from its draft genome sequence and evidence for a vanadium-dependent nitrogenase.</title>
        <authorList>
            <person name="Imhoff J.F."/>
            <person name="Rahn T."/>
            <person name="Kunzel S."/>
            <person name="Neulinger S.C."/>
        </authorList>
    </citation>
    <scope>NUCLEOTIDE SEQUENCE [LARGE SCALE GENOMIC DNA]</scope>
    <source>
        <strain evidence="8 9">DSM 161</strain>
    </source>
</reference>
<evidence type="ECO:0000256" key="1">
    <source>
        <dbReference type="ARBA" id="ARBA00022448"/>
    </source>
</evidence>
<keyword evidence="3" id="KW-0479">Metal-binding</keyword>
<proteinExistence type="predicted"/>
<evidence type="ECO:0000256" key="4">
    <source>
        <dbReference type="ARBA" id="ARBA00022982"/>
    </source>
</evidence>
<dbReference type="InterPro" id="IPR000170">
    <property type="entry name" value="High_potential_FeS_prot"/>
</dbReference>
<accession>A0A2S6MZQ3</accession>
<comment type="caution">
    <text evidence="8">The sequence shown here is derived from an EMBL/GenBank/DDBJ whole genome shotgun (WGS) entry which is preliminary data.</text>
</comment>
<dbReference type="OrthoDB" id="5334781at2"/>
<evidence type="ECO:0000313" key="8">
    <source>
        <dbReference type="EMBL" id="PPQ27830.1"/>
    </source>
</evidence>
<evidence type="ECO:0000256" key="6">
    <source>
        <dbReference type="ARBA" id="ARBA00023014"/>
    </source>
</evidence>
<evidence type="ECO:0000259" key="7">
    <source>
        <dbReference type="PROSITE" id="PS51373"/>
    </source>
</evidence>
<dbReference type="AlphaFoldDB" id="A0A2S6MZQ3"/>
<keyword evidence="2" id="KW-0004">4Fe-4S</keyword>
<evidence type="ECO:0000313" key="9">
    <source>
        <dbReference type="Proteomes" id="UP000239724"/>
    </source>
</evidence>
<dbReference type="GO" id="GO:0019646">
    <property type="term" value="P:aerobic electron transport chain"/>
    <property type="evidence" value="ECO:0007669"/>
    <property type="project" value="InterPro"/>
</dbReference>
<keyword evidence="4" id="KW-0249">Electron transport</keyword>
<dbReference type="EMBL" id="NHRY01000252">
    <property type="protein sequence ID" value="PPQ27830.1"/>
    <property type="molecule type" value="Genomic_DNA"/>
</dbReference>
<dbReference type="Proteomes" id="UP000239724">
    <property type="component" value="Unassembled WGS sequence"/>
</dbReference>
<dbReference type="RefSeq" id="WP_104521702.1">
    <property type="nucleotide sequence ID" value="NZ_NHRY01000252.1"/>
</dbReference>
<sequence>MEKQNDHAATRRQVLRGGVAVVGGVIAVGAQAQAQEKLPQDQVKYQQHPNNGNHCAICVNFIAPSSCQLVAGKINPNGWCIAFAPKADAKG</sequence>
<name>A0A2S6MZQ3_RHOGL</name>
<feature type="domain" description="High potential iron-sulfur proteins family profile" evidence="7">
    <location>
        <begin position="26"/>
        <end position="88"/>
    </location>
</feature>
<dbReference type="GO" id="GO:0046872">
    <property type="term" value="F:metal ion binding"/>
    <property type="evidence" value="ECO:0007669"/>
    <property type="project" value="UniProtKB-KW"/>
</dbReference>
<dbReference type="GO" id="GO:0009055">
    <property type="term" value="F:electron transfer activity"/>
    <property type="evidence" value="ECO:0007669"/>
    <property type="project" value="InterPro"/>
</dbReference>
<keyword evidence="9" id="KW-1185">Reference proteome</keyword>
<dbReference type="InterPro" id="IPR036369">
    <property type="entry name" value="HIPIP_sf"/>
</dbReference>
<organism evidence="8 9">
    <name type="scientific">Rhodopila globiformis</name>
    <name type="common">Rhodopseudomonas globiformis</name>
    <dbReference type="NCBI Taxonomy" id="1071"/>
    <lineage>
        <taxon>Bacteria</taxon>
        <taxon>Pseudomonadati</taxon>
        <taxon>Pseudomonadota</taxon>
        <taxon>Alphaproteobacteria</taxon>
        <taxon>Acetobacterales</taxon>
        <taxon>Acetobacteraceae</taxon>
        <taxon>Rhodopila</taxon>
    </lineage>
</organism>